<dbReference type="InterPro" id="IPR005882">
    <property type="entry name" value="Bifunctional_GlmU"/>
</dbReference>
<proteinExistence type="inferred from homology"/>
<dbReference type="Gene3D" id="3.90.550.10">
    <property type="entry name" value="Spore Coat Polysaccharide Biosynthesis Protein SpsA, Chain A"/>
    <property type="match status" value="1"/>
</dbReference>
<keyword evidence="7 17" id="KW-0677">Repeat</keyword>
<dbReference type="PANTHER" id="PTHR43584:SF3">
    <property type="entry name" value="BIFUNCTIONAL PROTEIN GLMU"/>
    <property type="match status" value="1"/>
</dbReference>
<feature type="binding site" evidence="17">
    <location>
        <position position="79"/>
    </location>
    <ligand>
        <name>UDP-N-acetyl-alpha-D-glucosamine</name>
        <dbReference type="ChEBI" id="CHEBI:57705"/>
    </ligand>
</feature>
<evidence type="ECO:0000256" key="17">
    <source>
        <dbReference type="HAMAP-Rule" id="MF_01631"/>
    </source>
</evidence>
<sequence>MSHPRPAAAVVLAAGEGTRMRSSVPKMLHEIGGRSLVGHALTAAQGIAPERIAVVVRHGRDAVAAHVTQLDPSVLVVDQDEIPGTGRAVQCALADLDAAAQAQLARSGSPAQDGKVTGAVVVLAGDVPLLDAATLDQLLEAHHADGNAVTVLTTHVPDPTGYGRILREEGTGDVLGIVEEADADADQRALDEINTAVYVFDATALRDALRTLDGDDARRNAQGEVYLTDVLALARDAGGLVRAVATEDTPSVEGVNDRTQLAALGAELNRRILDGWMREGVTVVDPATTWVDVDVELSRDVTLLPGVQLRGTTRVAEGATIGPDTTLLDVEVGEGATVVRTHGSEARIGAGAKVGPFAYLRPGTHLGEHGKIGTFVETKNAEIADGAKVPHLTYVGDATIGAGSNIGAGVVFANYDGVAKHRTDVGEHSFVGSDSVLVAPIRLADGTYVAAGSTITRDVGPGELAVARGIQRNVAGWVQRRRAGSRSAEAAQAALETEDRSDLSPQARAELARLAKEKESGA</sequence>
<accession>C5C061</accession>
<dbReference type="PROSITE" id="PS00101">
    <property type="entry name" value="HEXAPEP_TRANSFERASES"/>
    <property type="match status" value="1"/>
</dbReference>
<dbReference type="NCBIfam" id="NF010932">
    <property type="entry name" value="PRK14352.1"/>
    <property type="match status" value="1"/>
</dbReference>
<dbReference type="Gene3D" id="2.160.10.10">
    <property type="entry name" value="Hexapeptide repeat proteins"/>
    <property type="match status" value="1"/>
</dbReference>
<dbReference type="PANTHER" id="PTHR43584">
    <property type="entry name" value="NUCLEOTIDYL TRANSFERASE"/>
    <property type="match status" value="1"/>
</dbReference>
<feature type="binding site" evidence="17">
    <location>
        <begin position="414"/>
        <end position="415"/>
    </location>
    <ligand>
        <name>acetyl-CoA</name>
        <dbReference type="ChEBI" id="CHEBI:57288"/>
    </ligand>
</feature>
<dbReference type="SUPFAM" id="SSF53448">
    <property type="entry name" value="Nucleotide-diphospho-sugar transferases"/>
    <property type="match status" value="1"/>
</dbReference>
<comment type="subcellular location">
    <subcellularLocation>
        <location evidence="17">Cytoplasm</location>
    </subcellularLocation>
</comment>
<evidence type="ECO:0000256" key="12">
    <source>
        <dbReference type="ARBA" id="ARBA00023315"/>
    </source>
</evidence>
<feature type="binding site" evidence="17">
    <location>
        <position position="256"/>
    </location>
    <ligand>
        <name>Mg(2+)</name>
        <dbReference type="ChEBI" id="CHEBI:18420"/>
    </ligand>
</feature>
<evidence type="ECO:0000256" key="4">
    <source>
        <dbReference type="ARBA" id="ARBA00022679"/>
    </source>
</evidence>
<keyword evidence="12 17" id="KW-0012">Acyltransferase</keyword>
<keyword evidence="5 17" id="KW-0548">Nucleotidyltransferase</keyword>
<keyword evidence="13 17" id="KW-0961">Cell wall biogenesis/degradation</keyword>
<feature type="binding site" evidence="17">
    <location>
        <position position="379"/>
    </location>
    <ligand>
        <name>UDP-N-acetyl-alpha-D-glucosamine</name>
        <dbReference type="ChEBI" id="CHEBI:57705"/>
    </ligand>
</feature>
<dbReference type="GO" id="GO:0006048">
    <property type="term" value="P:UDP-N-acetylglucosamine biosynthetic process"/>
    <property type="evidence" value="ECO:0007669"/>
    <property type="project" value="UniProtKB-UniPathway"/>
</dbReference>
<comment type="similarity">
    <text evidence="2 17">In the N-terminal section; belongs to the N-acetylglucosamine-1-phosphate uridyltransferase family.</text>
</comment>
<comment type="catalytic activity">
    <reaction evidence="15 17">
        <text>N-acetyl-alpha-D-glucosamine 1-phosphate + UTP + H(+) = UDP-N-acetyl-alpha-D-glucosamine + diphosphate</text>
        <dbReference type="Rhea" id="RHEA:13509"/>
        <dbReference type="ChEBI" id="CHEBI:15378"/>
        <dbReference type="ChEBI" id="CHEBI:33019"/>
        <dbReference type="ChEBI" id="CHEBI:46398"/>
        <dbReference type="ChEBI" id="CHEBI:57705"/>
        <dbReference type="ChEBI" id="CHEBI:57776"/>
        <dbReference type="EC" id="2.7.7.23"/>
    </reaction>
</comment>
<dbReference type="KEGG" id="bcv:Bcav_0986"/>
<organism evidence="19 20">
    <name type="scientific">Beutenbergia cavernae (strain ATCC BAA-8 / DSM 12333 / CCUG 43141 / JCM 11478 / NBRC 16432 / NCIMB 13614 / HKI 0122)</name>
    <dbReference type="NCBI Taxonomy" id="471853"/>
    <lineage>
        <taxon>Bacteria</taxon>
        <taxon>Bacillati</taxon>
        <taxon>Actinomycetota</taxon>
        <taxon>Actinomycetes</taxon>
        <taxon>Micrococcales</taxon>
        <taxon>Beutenbergiaceae</taxon>
        <taxon>Beutenbergia</taxon>
    </lineage>
</organism>
<dbReference type="SUPFAM" id="SSF51161">
    <property type="entry name" value="Trimeric LpxA-like enzymes"/>
    <property type="match status" value="1"/>
</dbReference>
<feature type="region of interest" description="Pyrophosphorylase" evidence="17">
    <location>
        <begin position="1"/>
        <end position="258"/>
    </location>
</feature>
<feature type="region of interest" description="Linker" evidence="17">
    <location>
        <begin position="259"/>
        <end position="279"/>
    </location>
</feature>
<dbReference type="GO" id="GO:0000287">
    <property type="term" value="F:magnesium ion binding"/>
    <property type="evidence" value="ECO:0007669"/>
    <property type="project" value="UniProtKB-UniRule"/>
</dbReference>
<feature type="binding site" evidence="17">
    <location>
        <begin position="84"/>
        <end position="85"/>
    </location>
    <ligand>
        <name>UDP-N-acetyl-alpha-D-glucosamine</name>
        <dbReference type="ChEBI" id="CHEBI:57705"/>
    </ligand>
</feature>
<keyword evidence="6 17" id="KW-0479">Metal-binding</keyword>
<keyword evidence="8 17" id="KW-0460">Magnesium</keyword>
<comment type="catalytic activity">
    <reaction evidence="14 17">
        <text>alpha-D-glucosamine 1-phosphate + acetyl-CoA = N-acetyl-alpha-D-glucosamine 1-phosphate + CoA + H(+)</text>
        <dbReference type="Rhea" id="RHEA:13725"/>
        <dbReference type="ChEBI" id="CHEBI:15378"/>
        <dbReference type="ChEBI" id="CHEBI:57287"/>
        <dbReference type="ChEBI" id="CHEBI:57288"/>
        <dbReference type="ChEBI" id="CHEBI:57776"/>
        <dbReference type="ChEBI" id="CHEBI:58516"/>
        <dbReference type="EC" id="2.3.1.157"/>
    </reaction>
</comment>
<dbReference type="UniPathway" id="UPA00113">
    <property type="reaction ID" value="UER00532"/>
</dbReference>
<comment type="function">
    <text evidence="16 17">Catalyzes the last two sequential reactions in the de novo biosynthetic pathway for UDP-N-acetylglucosamine (UDP-GlcNAc). The C-terminal domain catalyzes the transfer of acetyl group from acetyl coenzyme A to glucosamine-1-phosphate (GlcN-1-P) to produce N-acetylglucosamine-1-phosphate (GlcNAc-1-P), which is converted into UDP-GlcNAc by the transfer of uridine 5-monophosphate (from uridine 5-triphosphate), a reaction catalyzed by the N-terminal domain.</text>
</comment>
<evidence type="ECO:0000256" key="2">
    <source>
        <dbReference type="ARBA" id="ARBA00007947"/>
    </source>
</evidence>
<feature type="binding site" evidence="17">
    <location>
        <position position="468"/>
    </location>
    <ligand>
        <name>acetyl-CoA</name>
        <dbReference type="ChEBI" id="CHEBI:57288"/>
    </ligand>
</feature>
<feature type="binding site" evidence="17">
    <location>
        <begin position="12"/>
        <end position="15"/>
    </location>
    <ligand>
        <name>UDP-N-acetyl-alpha-D-glucosamine</name>
        <dbReference type="ChEBI" id="CHEBI:57705"/>
    </ligand>
</feature>
<evidence type="ECO:0000313" key="19">
    <source>
        <dbReference type="EMBL" id="ACQ79247.1"/>
    </source>
</evidence>
<dbReference type="InterPro" id="IPR018357">
    <property type="entry name" value="Hexapep_transf_CS"/>
</dbReference>
<dbReference type="Proteomes" id="UP000007962">
    <property type="component" value="Chromosome"/>
</dbReference>
<dbReference type="EC" id="2.7.7.23" evidence="17"/>
<keyword evidence="3 17" id="KW-0963">Cytoplasm</keyword>
<dbReference type="Pfam" id="PF12804">
    <property type="entry name" value="NTP_transf_3"/>
    <property type="match status" value="1"/>
</dbReference>
<dbReference type="GO" id="GO:0009252">
    <property type="term" value="P:peptidoglycan biosynthetic process"/>
    <property type="evidence" value="ECO:0007669"/>
    <property type="project" value="UniProtKB-UniRule"/>
</dbReference>
<dbReference type="InterPro" id="IPR038009">
    <property type="entry name" value="GlmU_C_LbH"/>
</dbReference>
<comment type="pathway">
    <text evidence="17">Nucleotide-sugar biosynthesis; UDP-N-acetyl-alpha-D-glucosamine biosynthesis; N-acetyl-alpha-D-glucosamine 1-phosphate from alpha-D-glucosamine 6-phosphate (route II): step 2/2.</text>
</comment>
<evidence type="ECO:0000256" key="10">
    <source>
        <dbReference type="ARBA" id="ARBA00022984"/>
    </source>
</evidence>
<evidence type="ECO:0000259" key="18">
    <source>
        <dbReference type="Pfam" id="PF12804"/>
    </source>
</evidence>
<feature type="region of interest" description="N-acetyltransferase" evidence="17">
    <location>
        <begin position="280"/>
        <end position="522"/>
    </location>
</feature>
<feature type="binding site" evidence="17">
    <location>
        <position position="361"/>
    </location>
    <ligand>
        <name>UDP-N-acetyl-alpha-D-glucosamine</name>
        <dbReference type="ChEBI" id="CHEBI:57705"/>
    </ligand>
</feature>
<evidence type="ECO:0000313" key="20">
    <source>
        <dbReference type="Proteomes" id="UP000007962"/>
    </source>
</evidence>
<evidence type="ECO:0000256" key="9">
    <source>
        <dbReference type="ARBA" id="ARBA00022960"/>
    </source>
</evidence>
<feature type="binding site" evidence="17">
    <location>
        <position position="451"/>
    </location>
    <ligand>
        <name>acetyl-CoA</name>
        <dbReference type="ChEBI" id="CHEBI:57288"/>
    </ligand>
</feature>
<feature type="active site" description="Proton acceptor" evidence="17">
    <location>
        <position position="391"/>
    </location>
</feature>
<evidence type="ECO:0000256" key="16">
    <source>
        <dbReference type="ARBA" id="ARBA00049628"/>
    </source>
</evidence>
<evidence type="ECO:0000256" key="14">
    <source>
        <dbReference type="ARBA" id="ARBA00048247"/>
    </source>
</evidence>
<keyword evidence="20" id="KW-1185">Reference proteome</keyword>
<keyword evidence="4 17" id="KW-0808">Transferase</keyword>
<comment type="subunit">
    <text evidence="17">Homotrimer.</text>
</comment>
<dbReference type="GO" id="GO:0009245">
    <property type="term" value="P:lipid A biosynthetic process"/>
    <property type="evidence" value="ECO:0007669"/>
    <property type="project" value="UniProtKB-UniRule"/>
</dbReference>
<feature type="binding site" evidence="17">
    <location>
        <position position="405"/>
    </location>
    <ligand>
        <name>UDP-N-acetyl-alpha-D-glucosamine</name>
        <dbReference type="ChEBI" id="CHEBI:57705"/>
    </ligand>
</feature>
<dbReference type="GO" id="GO:0003977">
    <property type="term" value="F:UDP-N-acetylglucosamine diphosphorylase activity"/>
    <property type="evidence" value="ECO:0007669"/>
    <property type="project" value="UniProtKB-UniRule"/>
</dbReference>
<keyword evidence="10 17" id="KW-0573">Peptidoglycan synthesis</keyword>
<evidence type="ECO:0000256" key="11">
    <source>
        <dbReference type="ARBA" id="ARBA00023268"/>
    </source>
</evidence>
<feature type="binding site" evidence="17">
    <location>
        <position position="408"/>
    </location>
    <ligand>
        <name>acetyl-CoA</name>
        <dbReference type="ChEBI" id="CHEBI:57288"/>
    </ligand>
</feature>
<dbReference type="GO" id="GO:0000902">
    <property type="term" value="P:cell morphogenesis"/>
    <property type="evidence" value="ECO:0007669"/>
    <property type="project" value="UniProtKB-UniRule"/>
</dbReference>
<evidence type="ECO:0000256" key="7">
    <source>
        <dbReference type="ARBA" id="ARBA00022737"/>
    </source>
</evidence>
<dbReference type="eggNOG" id="COG1207">
    <property type="taxonomic scope" value="Bacteria"/>
</dbReference>
<dbReference type="InterPro" id="IPR011004">
    <property type="entry name" value="Trimer_LpxA-like_sf"/>
</dbReference>
<dbReference type="AlphaFoldDB" id="C5C061"/>
<dbReference type="STRING" id="471853.Bcav_0986"/>
<feature type="binding site" evidence="17">
    <location>
        <position position="194"/>
    </location>
    <ligand>
        <name>UDP-N-acetyl-alpha-D-glucosamine</name>
        <dbReference type="ChEBI" id="CHEBI:57705"/>
    </ligand>
</feature>
<dbReference type="CDD" id="cd02540">
    <property type="entry name" value="GT2_GlmU_N_bac"/>
    <property type="match status" value="1"/>
</dbReference>
<gene>
    <name evidence="17" type="primary">glmU</name>
    <name evidence="19" type="ordered locus">Bcav_0986</name>
</gene>
<feature type="binding site" evidence="17">
    <location>
        <position position="256"/>
    </location>
    <ligand>
        <name>UDP-N-acetyl-alpha-D-glucosamine</name>
        <dbReference type="ChEBI" id="CHEBI:57705"/>
    </ligand>
</feature>
<evidence type="ECO:0000256" key="8">
    <source>
        <dbReference type="ARBA" id="ARBA00022842"/>
    </source>
</evidence>
<evidence type="ECO:0000256" key="13">
    <source>
        <dbReference type="ARBA" id="ARBA00023316"/>
    </source>
</evidence>
<dbReference type="EC" id="2.3.1.157" evidence="17"/>
<evidence type="ECO:0000256" key="5">
    <source>
        <dbReference type="ARBA" id="ARBA00022695"/>
    </source>
</evidence>
<protein>
    <recommendedName>
        <fullName evidence="17">Bifunctional protein GlmU</fullName>
    </recommendedName>
    <domain>
        <recommendedName>
            <fullName evidence="17">UDP-N-acetylglucosamine pyrophosphorylase</fullName>
            <ecNumber evidence="17">2.7.7.23</ecNumber>
        </recommendedName>
        <alternativeName>
            <fullName evidence="17">N-acetylglucosamine-1-phosphate uridyltransferase</fullName>
        </alternativeName>
    </domain>
    <domain>
        <recommendedName>
            <fullName evidence="17">Glucosamine-1-phosphate N-acetyltransferase</fullName>
            <ecNumber evidence="17">2.3.1.157</ecNumber>
        </recommendedName>
    </domain>
</protein>
<dbReference type="EMBL" id="CP001618">
    <property type="protein sequence ID" value="ACQ79247.1"/>
    <property type="molecule type" value="Genomic_DNA"/>
</dbReference>
<dbReference type="UniPathway" id="UPA00973"/>
<evidence type="ECO:0000256" key="3">
    <source>
        <dbReference type="ARBA" id="ARBA00022490"/>
    </source>
</evidence>
<comment type="pathway">
    <text evidence="17">Bacterial outer membrane biogenesis; LPS lipid A biosynthesis.</text>
</comment>
<feature type="binding site" evidence="17">
    <location>
        <position position="126"/>
    </location>
    <ligand>
        <name>Mg(2+)</name>
        <dbReference type="ChEBI" id="CHEBI:18420"/>
    </ligand>
</feature>
<dbReference type="GO" id="GO:0016020">
    <property type="term" value="C:membrane"/>
    <property type="evidence" value="ECO:0007669"/>
    <property type="project" value="GOC"/>
</dbReference>
<comment type="pathway">
    <text evidence="17">Nucleotide-sugar biosynthesis; UDP-N-acetyl-alpha-D-glucosamine biosynthesis; UDP-N-acetyl-alpha-D-glucosamine from N-acetyl-alpha-D-glucosamine 1-phosphate: step 1/1.</text>
</comment>
<evidence type="ECO:0000256" key="15">
    <source>
        <dbReference type="ARBA" id="ARBA00048493"/>
    </source>
</evidence>
<keyword evidence="11 17" id="KW-0511">Multifunctional enzyme</keyword>
<feature type="binding site" evidence="17">
    <location>
        <position position="163"/>
    </location>
    <ligand>
        <name>UDP-N-acetyl-alpha-D-glucosamine</name>
        <dbReference type="ChEBI" id="CHEBI:57705"/>
    </ligand>
</feature>
<dbReference type="GO" id="GO:0008360">
    <property type="term" value="P:regulation of cell shape"/>
    <property type="evidence" value="ECO:0007669"/>
    <property type="project" value="UniProtKB-KW"/>
</dbReference>
<dbReference type="HOGENOM" id="CLU_029499_15_2_11"/>
<dbReference type="GO" id="GO:0071555">
    <property type="term" value="P:cell wall organization"/>
    <property type="evidence" value="ECO:0007669"/>
    <property type="project" value="UniProtKB-KW"/>
</dbReference>
<feature type="binding site" evidence="17">
    <location>
        <position position="394"/>
    </location>
    <ligand>
        <name>UDP-N-acetyl-alpha-D-glucosamine</name>
        <dbReference type="ChEBI" id="CHEBI:57705"/>
    </ligand>
</feature>
<feature type="domain" description="MobA-like NTP transferase" evidence="18">
    <location>
        <begin position="9"/>
        <end position="215"/>
    </location>
</feature>
<dbReference type="GO" id="GO:0019134">
    <property type="term" value="F:glucosamine-1-phosphate N-acetyltransferase activity"/>
    <property type="evidence" value="ECO:0007669"/>
    <property type="project" value="UniProtKB-UniRule"/>
</dbReference>
<reference evidence="19 20" key="1">
    <citation type="journal article" date="2009" name="Stand. Genomic Sci.">
        <title>Complete genome sequence of Beutenbergia cavernae type strain (HKI 0122).</title>
        <authorList>
            <person name="Land M."/>
            <person name="Pukall R."/>
            <person name="Abt B."/>
            <person name="Goker M."/>
            <person name="Rohde M."/>
            <person name="Glavina Del Rio T."/>
            <person name="Tice H."/>
            <person name="Copeland A."/>
            <person name="Cheng J.F."/>
            <person name="Lucas S."/>
            <person name="Chen F."/>
            <person name="Nolan M."/>
            <person name="Bruce D."/>
            <person name="Goodwin L."/>
            <person name="Pitluck S."/>
            <person name="Ivanova N."/>
            <person name="Mavromatis K."/>
            <person name="Ovchinnikova G."/>
            <person name="Pati A."/>
            <person name="Chen A."/>
            <person name="Palaniappan K."/>
            <person name="Hauser L."/>
            <person name="Chang Y.J."/>
            <person name="Jefferies C.C."/>
            <person name="Saunders E."/>
            <person name="Brettin T."/>
            <person name="Detter J.C."/>
            <person name="Han C."/>
            <person name="Chain P."/>
            <person name="Bristow J."/>
            <person name="Eisen J.A."/>
            <person name="Markowitz V."/>
            <person name="Hugenholtz P."/>
            <person name="Kyrpides N.C."/>
            <person name="Klenk H.P."/>
            <person name="Lapidus A."/>
        </authorList>
    </citation>
    <scope>NUCLEOTIDE SEQUENCE [LARGE SCALE GENOMIC DNA]</scope>
    <source>
        <strain evidence="20">ATCC BAA-8 / DSM 12333 / NBRC 16432</strain>
    </source>
</reference>
<comment type="caution">
    <text evidence="17">Lacks conserved residue(s) required for the propagation of feature annotation.</text>
</comment>
<dbReference type="OrthoDB" id="9775031at2"/>
<dbReference type="CDD" id="cd03353">
    <property type="entry name" value="LbH_GlmU_C"/>
    <property type="match status" value="1"/>
</dbReference>
<comment type="similarity">
    <text evidence="1 17">In the C-terminal section; belongs to the transferase hexapeptide repeat family.</text>
</comment>
<dbReference type="RefSeq" id="WP_012726027.1">
    <property type="nucleotide sequence ID" value="NC_012669.1"/>
</dbReference>
<dbReference type="InterPro" id="IPR029044">
    <property type="entry name" value="Nucleotide-diphossugar_trans"/>
</dbReference>
<dbReference type="NCBIfam" id="TIGR01173">
    <property type="entry name" value="glmU"/>
    <property type="match status" value="1"/>
</dbReference>
<feature type="binding site" evidence="17">
    <location>
        <position position="433"/>
    </location>
    <ligand>
        <name>acetyl-CoA</name>
        <dbReference type="ChEBI" id="CHEBI:57288"/>
    </ligand>
</feature>
<feature type="binding site" evidence="17">
    <location>
        <position position="26"/>
    </location>
    <ligand>
        <name>UDP-N-acetyl-alpha-D-glucosamine</name>
        <dbReference type="ChEBI" id="CHEBI:57705"/>
    </ligand>
</feature>
<evidence type="ECO:0000256" key="6">
    <source>
        <dbReference type="ARBA" id="ARBA00022723"/>
    </source>
</evidence>
<comment type="cofactor">
    <cofactor evidence="17">
        <name>Mg(2+)</name>
        <dbReference type="ChEBI" id="CHEBI:18420"/>
    </cofactor>
    <text evidence="17">Binds 1 Mg(2+) ion per subunit.</text>
</comment>
<evidence type="ECO:0000256" key="1">
    <source>
        <dbReference type="ARBA" id="ARBA00007707"/>
    </source>
</evidence>
<name>C5C061_BEUC1</name>
<dbReference type="HAMAP" id="MF_01631">
    <property type="entry name" value="GlmU"/>
    <property type="match status" value="1"/>
</dbReference>
<dbReference type="InterPro" id="IPR050065">
    <property type="entry name" value="GlmU-like"/>
</dbReference>
<keyword evidence="9 17" id="KW-0133">Cell shape</keyword>
<dbReference type="GO" id="GO:0005737">
    <property type="term" value="C:cytoplasm"/>
    <property type="evidence" value="ECO:0007669"/>
    <property type="project" value="UniProtKB-SubCell"/>
</dbReference>
<dbReference type="InterPro" id="IPR025877">
    <property type="entry name" value="MobA-like_NTP_Trfase"/>
</dbReference>
<feature type="binding site" evidence="17">
    <location>
        <position position="179"/>
    </location>
    <ligand>
        <name>UDP-N-acetyl-alpha-D-glucosamine</name>
        <dbReference type="ChEBI" id="CHEBI:57705"/>
    </ligand>
</feature>